<keyword evidence="1" id="KW-0521">NADP</keyword>
<dbReference type="PANTHER" id="PTHR43364:SF4">
    <property type="entry name" value="NAD(P)-LINKED OXIDOREDUCTASE SUPERFAMILY PROTEIN"/>
    <property type="match status" value="1"/>
</dbReference>
<comment type="similarity">
    <text evidence="3">Belongs to the aldo/keto reductase family. Aldo/keto reductase 2 subfamily.</text>
</comment>
<dbReference type="PANTHER" id="PTHR43364">
    <property type="entry name" value="NADH-SPECIFIC METHYLGLYOXAL REDUCTASE-RELATED"/>
    <property type="match status" value="1"/>
</dbReference>
<dbReference type="NCBIfam" id="NF007912">
    <property type="entry name" value="PRK10625.1"/>
    <property type="match status" value="1"/>
</dbReference>
<reference evidence="6 7" key="1">
    <citation type="submission" date="2019-12" db="EMBL/GenBank/DDBJ databases">
        <title>Draft genome sequencing of Halomonas icarensis D1-1.</title>
        <authorList>
            <person name="Pandiyan K."/>
            <person name="Kushwaha P."/>
            <person name="Gowdham M."/>
            <person name="Chakdar H."/>
            <person name="Singh A."/>
            <person name="Kumar M."/>
            <person name="Saxena A.K."/>
        </authorList>
    </citation>
    <scope>NUCLEOTIDE SEQUENCE [LARGE SCALE GENOMIC DNA]</scope>
    <source>
        <strain evidence="6 7">D1-1</strain>
    </source>
</reference>
<dbReference type="Proteomes" id="UP000448235">
    <property type="component" value="Unassembled WGS sequence"/>
</dbReference>
<evidence type="ECO:0000313" key="6">
    <source>
        <dbReference type="EMBL" id="NAW13923.1"/>
    </source>
</evidence>
<dbReference type="InterPro" id="IPR036812">
    <property type="entry name" value="NAD(P)_OxRdtase_dom_sf"/>
</dbReference>
<name>A0A7X5ANR8_9GAMM</name>
<protein>
    <recommendedName>
        <fullName evidence="4">Protein tas</fullName>
    </recommendedName>
</protein>
<dbReference type="FunFam" id="3.20.20.100:FF:000005">
    <property type="entry name" value="NADP(H)-dependent aldo-keto reductase"/>
    <property type="match status" value="1"/>
</dbReference>
<gene>
    <name evidence="6" type="ORF">GRB80_13835</name>
</gene>
<evidence type="ECO:0000256" key="4">
    <source>
        <dbReference type="ARBA" id="ARBA00070119"/>
    </source>
</evidence>
<evidence type="ECO:0000256" key="2">
    <source>
        <dbReference type="ARBA" id="ARBA00023002"/>
    </source>
</evidence>
<sequence>MQTRPLGDTGIEVSRLCLGTMTFGEQNSEAEAHAQLDRAVAFGINFIDSAEMYPVPPRAETQGRTEAYIGSWLRHRGSRDDIILATKVSGPGPEHIRGGPRLSRDHLHQAIDASLSRLQTDYIDLYQLHWPERSANFFGKLGYAHDDEEDATPLEETLAALKELVDAGKVRAIGLSNDTPWGVMRALHLAETQGVPRVAAVQNPYNLLNRSFEVGLAEIAHRERVGLLAYSPLAFGMLSGKYLDGARPEGARLTLFERFQRYTNPQAQAATAEYVQIARDAGLDPARMALAFVNSRDFLTSNIIGATSMTQLESNLASESLRLDGQVLEAIEEVHRRYSNPAP</sequence>
<keyword evidence="2" id="KW-0560">Oxidoreductase</keyword>
<comment type="caution">
    <text evidence="6">The sequence shown here is derived from an EMBL/GenBank/DDBJ whole genome shotgun (WGS) entry which is preliminary data.</text>
</comment>
<dbReference type="CDD" id="cd19094">
    <property type="entry name" value="AKR_Tas-like"/>
    <property type="match status" value="1"/>
</dbReference>
<keyword evidence="7" id="KW-1185">Reference proteome</keyword>
<accession>A0A7X5ANR8</accession>
<dbReference type="EMBL" id="WUTS01000001">
    <property type="protein sequence ID" value="NAW13923.1"/>
    <property type="molecule type" value="Genomic_DNA"/>
</dbReference>
<evidence type="ECO:0000313" key="7">
    <source>
        <dbReference type="Proteomes" id="UP000448235"/>
    </source>
</evidence>
<proteinExistence type="inferred from homology"/>
<dbReference type="GO" id="GO:0016491">
    <property type="term" value="F:oxidoreductase activity"/>
    <property type="evidence" value="ECO:0007669"/>
    <property type="project" value="UniProtKB-KW"/>
</dbReference>
<dbReference type="SUPFAM" id="SSF51430">
    <property type="entry name" value="NAD(P)-linked oxidoreductase"/>
    <property type="match status" value="1"/>
</dbReference>
<dbReference type="Gene3D" id="3.20.20.100">
    <property type="entry name" value="NADP-dependent oxidoreductase domain"/>
    <property type="match status" value="1"/>
</dbReference>
<dbReference type="InterPro" id="IPR023210">
    <property type="entry name" value="NADP_OxRdtase_dom"/>
</dbReference>
<feature type="domain" description="NADP-dependent oxidoreductase" evidence="5">
    <location>
        <begin position="15"/>
        <end position="334"/>
    </location>
</feature>
<dbReference type="AlphaFoldDB" id="A0A7X5ANR8"/>
<organism evidence="6 7">
    <name type="scientific">Halomonas icarae</name>
    <dbReference type="NCBI Taxonomy" id="2691040"/>
    <lineage>
        <taxon>Bacteria</taxon>
        <taxon>Pseudomonadati</taxon>
        <taxon>Pseudomonadota</taxon>
        <taxon>Gammaproteobacteria</taxon>
        <taxon>Oceanospirillales</taxon>
        <taxon>Halomonadaceae</taxon>
        <taxon>Halomonas</taxon>
    </lineage>
</organism>
<evidence type="ECO:0000256" key="1">
    <source>
        <dbReference type="ARBA" id="ARBA00022857"/>
    </source>
</evidence>
<dbReference type="InterPro" id="IPR050523">
    <property type="entry name" value="AKR_Detox_Biosynth"/>
</dbReference>
<dbReference type="RefSeq" id="WP_161423955.1">
    <property type="nucleotide sequence ID" value="NZ_JARWMY010000001.1"/>
</dbReference>
<dbReference type="Pfam" id="PF00248">
    <property type="entry name" value="Aldo_ket_red"/>
    <property type="match status" value="1"/>
</dbReference>
<evidence type="ECO:0000256" key="3">
    <source>
        <dbReference type="ARBA" id="ARBA00038157"/>
    </source>
</evidence>
<evidence type="ECO:0000259" key="5">
    <source>
        <dbReference type="Pfam" id="PF00248"/>
    </source>
</evidence>